<gene>
    <name evidence="1" type="primary">yidD</name>
    <name evidence="1" type="ORF">LCI24_14465</name>
</gene>
<dbReference type="InterPro" id="IPR002696">
    <property type="entry name" value="Membr_insert_effic_factor_YidD"/>
</dbReference>
<dbReference type="AlphaFoldDB" id="A0A9X4IRA1"/>
<dbReference type="NCBIfam" id="TIGR00278">
    <property type="entry name" value="membrane protein insertion efficiency factor YidD"/>
    <property type="match status" value="1"/>
</dbReference>
<accession>A0A9X4IRA1</accession>
<protein>
    <submittedName>
        <fullName evidence="1">Membrane protein insertion efficiency factor YidD</fullName>
    </submittedName>
</protein>
<sequence length="92" mass="10924">MKYLLLLFIKIYWKFKPKDKSASCIFRESCSHNVYRETLNNGAIAGLRALKYRFENCSYGYELYINPINKKKQIILKNGEVLQEEEIAKRLL</sequence>
<evidence type="ECO:0000313" key="2">
    <source>
        <dbReference type="Proteomes" id="UP001149303"/>
    </source>
</evidence>
<reference evidence="1" key="1">
    <citation type="submission" date="2021-09" db="EMBL/GenBank/DDBJ databases">
        <authorList>
            <person name="Smyrli M."/>
        </authorList>
    </citation>
    <scope>NUCLEOTIDE SEQUENCE</scope>
    <source>
        <strain evidence="1">LAR25</strain>
    </source>
</reference>
<dbReference type="EMBL" id="JAIWJY010000011">
    <property type="protein sequence ID" value="MDE1208001.1"/>
    <property type="molecule type" value="Genomic_DNA"/>
</dbReference>
<proteinExistence type="predicted"/>
<keyword evidence="2" id="KW-1185">Reference proteome</keyword>
<dbReference type="Proteomes" id="UP001149303">
    <property type="component" value="Unassembled WGS sequence"/>
</dbReference>
<evidence type="ECO:0000313" key="1">
    <source>
        <dbReference type="EMBL" id="MDE1208001.1"/>
    </source>
</evidence>
<dbReference type="RefSeq" id="WP_274641012.1">
    <property type="nucleotide sequence ID" value="NZ_JAIWJY010000011.1"/>
</dbReference>
<organism evidence="1 2">
    <name type="scientific">Tenacibaculum larymnensis</name>
    <dbReference type="NCBI Taxonomy" id="2878201"/>
    <lineage>
        <taxon>Bacteria</taxon>
        <taxon>Pseudomonadati</taxon>
        <taxon>Bacteroidota</taxon>
        <taxon>Flavobacteriia</taxon>
        <taxon>Flavobacteriales</taxon>
        <taxon>Flavobacteriaceae</taxon>
        <taxon>Tenacibaculum</taxon>
    </lineage>
</organism>
<comment type="caution">
    <text evidence="1">The sequence shown here is derived from an EMBL/GenBank/DDBJ whole genome shotgun (WGS) entry which is preliminary data.</text>
</comment>
<name>A0A9X4IRA1_9FLAO</name>